<protein>
    <submittedName>
        <fullName evidence="5">WD40 domain-containing protein</fullName>
    </submittedName>
</protein>
<reference evidence="5 6" key="1">
    <citation type="journal article" date="2013" name="Nat. Commun.">
        <title>The evolution and pathogenic mechanisms of the rice sheath blight pathogen.</title>
        <authorList>
            <person name="Zheng A."/>
            <person name="Lin R."/>
            <person name="Xu L."/>
            <person name="Qin P."/>
            <person name="Tang C."/>
            <person name="Ai P."/>
            <person name="Zhang D."/>
            <person name="Liu Y."/>
            <person name="Sun Z."/>
            <person name="Feng H."/>
            <person name="Wang Y."/>
            <person name="Chen Y."/>
            <person name="Liang X."/>
            <person name="Fu R."/>
            <person name="Li Q."/>
            <person name="Zhang J."/>
            <person name="Yu X."/>
            <person name="Xie Z."/>
            <person name="Ding L."/>
            <person name="Guan P."/>
            <person name="Tang J."/>
            <person name="Liang Y."/>
            <person name="Wang S."/>
            <person name="Deng Q."/>
            <person name="Li S."/>
            <person name="Zhu J."/>
            <person name="Wang L."/>
            <person name="Liu H."/>
            <person name="Li P."/>
        </authorList>
    </citation>
    <scope>NUCLEOTIDE SEQUENCE [LARGE SCALE GENOMIC DNA]</scope>
    <source>
        <strain evidence="6">AG-1 IA</strain>
    </source>
</reference>
<dbReference type="InterPro" id="IPR001680">
    <property type="entry name" value="WD40_rpt"/>
</dbReference>
<dbReference type="InterPro" id="IPR015943">
    <property type="entry name" value="WD40/YVTN_repeat-like_dom_sf"/>
</dbReference>
<gene>
    <name evidence="5" type="ORF">AG1IA_10058</name>
</gene>
<name>L8WGR5_THACA</name>
<dbReference type="HOGENOM" id="CLU_000288_57_18_1"/>
<organism evidence="5 6">
    <name type="scientific">Thanatephorus cucumeris (strain AG1-IA)</name>
    <name type="common">Rice sheath blight fungus</name>
    <name type="synonym">Rhizoctonia solani</name>
    <dbReference type="NCBI Taxonomy" id="983506"/>
    <lineage>
        <taxon>Eukaryota</taxon>
        <taxon>Fungi</taxon>
        <taxon>Dikarya</taxon>
        <taxon>Basidiomycota</taxon>
        <taxon>Agaricomycotina</taxon>
        <taxon>Agaricomycetes</taxon>
        <taxon>Cantharellales</taxon>
        <taxon>Ceratobasidiaceae</taxon>
        <taxon>Rhizoctonia</taxon>
        <taxon>Rhizoctonia solani AG-1</taxon>
    </lineage>
</organism>
<evidence type="ECO:0000256" key="2">
    <source>
        <dbReference type="ARBA" id="ARBA00022737"/>
    </source>
</evidence>
<evidence type="ECO:0000256" key="3">
    <source>
        <dbReference type="PROSITE-ProRule" id="PRU00221"/>
    </source>
</evidence>
<feature type="region of interest" description="Disordered" evidence="4">
    <location>
        <begin position="216"/>
        <end position="236"/>
    </location>
</feature>
<evidence type="ECO:0000256" key="4">
    <source>
        <dbReference type="SAM" id="MobiDB-lite"/>
    </source>
</evidence>
<keyword evidence="6" id="KW-1185">Reference proteome</keyword>
<dbReference type="Pfam" id="PF00400">
    <property type="entry name" value="WD40"/>
    <property type="match status" value="4"/>
</dbReference>
<feature type="repeat" description="WD" evidence="3">
    <location>
        <begin position="131"/>
        <end position="172"/>
    </location>
</feature>
<evidence type="ECO:0000313" key="6">
    <source>
        <dbReference type="Proteomes" id="UP000011668"/>
    </source>
</evidence>
<dbReference type="PROSITE" id="PS50294">
    <property type="entry name" value="WD_REPEATS_REGION"/>
    <property type="match status" value="2"/>
</dbReference>
<sequence length="236" mass="25603">MGHTGFVNCVAFSPDGLLLASASNNGTVIVRDAQTGNCIYDVIRGHKNWVTSVCFSPNGKHLLSGSKDKTTRMWDSGNGSLIPNSIKHHPHWVNCTAFSPDGKLIACGFNSLKSPIVVYNASTGKSLPFPFDAHPSPVESIAFSPNSKHLLTGHAYGDLRILSLQDSTATHSPPRVHNGRITFIGFLPLGDKLVTSSQDRFPPRRSHPMAHKLHHAHRGASRCGMHSTQHLLTPHT</sequence>
<feature type="repeat" description="WD" evidence="3">
    <location>
        <begin position="1"/>
        <end position="41"/>
    </location>
</feature>
<comment type="caution">
    <text evidence="5">The sequence shown here is derived from an EMBL/GenBank/DDBJ whole genome shotgun (WGS) entry which is preliminary data.</text>
</comment>
<feature type="repeat" description="WD" evidence="3">
    <location>
        <begin position="43"/>
        <end position="84"/>
    </location>
</feature>
<feature type="compositionally biased region" description="Polar residues" evidence="4">
    <location>
        <begin position="226"/>
        <end position="236"/>
    </location>
</feature>
<dbReference type="Gene3D" id="2.130.10.10">
    <property type="entry name" value="YVTN repeat-like/Quinoprotein amine dehydrogenase"/>
    <property type="match status" value="2"/>
</dbReference>
<dbReference type="PANTHER" id="PTHR19848">
    <property type="entry name" value="WD40 REPEAT PROTEIN"/>
    <property type="match status" value="1"/>
</dbReference>
<dbReference type="SMART" id="SM00320">
    <property type="entry name" value="WD40"/>
    <property type="match status" value="4"/>
</dbReference>
<dbReference type="PANTHER" id="PTHR19848:SF8">
    <property type="entry name" value="F-BOX AND WD REPEAT DOMAIN CONTAINING 7"/>
    <property type="match status" value="1"/>
</dbReference>
<accession>L8WGR5</accession>
<keyword evidence="1 3" id="KW-0853">WD repeat</keyword>
<dbReference type="InterPro" id="IPR036322">
    <property type="entry name" value="WD40_repeat_dom_sf"/>
</dbReference>
<proteinExistence type="predicted"/>
<evidence type="ECO:0000313" key="5">
    <source>
        <dbReference type="EMBL" id="ELU35912.1"/>
    </source>
</evidence>
<dbReference type="AlphaFoldDB" id="L8WGR5"/>
<dbReference type="OMA" id="IHILHGR"/>
<evidence type="ECO:0000256" key="1">
    <source>
        <dbReference type="ARBA" id="ARBA00022574"/>
    </source>
</evidence>
<dbReference type="STRING" id="983506.L8WGR5"/>
<dbReference type="Proteomes" id="UP000011668">
    <property type="component" value="Unassembled WGS sequence"/>
</dbReference>
<keyword evidence="2" id="KW-0677">Repeat</keyword>
<dbReference type="OrthoDB" id="538223at2759"/>
<dbReference type="PROSITE" id="PS50082">
    <property type="entry name" value="WD_REPEATS_2"/>
    <property type="match status" value="3"/>
</dbReference>
<dbReference type="SUPFAM" id="SSF50978">
    <property type="entry name" value="WD40 repeat-like"/>
    <property type="match status" value="1"/>
</dbReference>
<dbReference type="EMBL" id="AFRT01004877">
    <property type="protein sequence ID" value="ELU35912.1"/>
    <property type="molecule type" value="Genomic_DNA"/>
</dbReference>